<sequence length="218" mass="24309">MLKRILRLFFGLWLFGLGIVLTVKSDLGTAPWDVLHLGLTNYLPLTMGQVSQMTGIIVISFSWVLGIKPGWGSLANMYFIGLFIDIIMAGNWISVPHNWVGKLMMLFAGTWLIGWASYFYLSAAFGAGPRDSFMVGAIRKIGWPVWKVRTILETTVAALGYLLGGPIGIGTLLVAFTLGPSIQWAFSIMGKRAQDIEHDPLYFWRRKSIGQHETKQKV</sequence>
<keyword evidence="1" id="KW-0812">Transmembrane</keyword>
<keyword evidence="3" id="KW-1185">Reference proteome</keyword>
<name>A0A0U1KY93_9FIRM</name>
<feature type="transmembrane region" description="Helical" evidence="1">
    <location>
        <begin position="49"/>
        <end position="67"/>
    </location>
</feature>
<feature type="transmembrane region" description="Helical" evidence="1">
    <location>
        <begin position="167"/>
        <end position="186"/>
    </location>
</feature>
<feature type="transmembrane region" description="Helical" evidence="1">
    <location>
        <begin position="99"/>
        <end position="121"/>
    </location>
</feature>
<accession>A0A0U1KY93</accession>
<dbReference type="EMBL" id="CTRP01000010">
    <property type="protein sequence ID" value="CQR72387.1"/>
    <property type="molecule type" value="Genomic_DNA"/>
</dbReference>
<feature type="transmembrane region" description="Helical" evidence="1">
    <location>
        <begin position="74"/>
        <end position="93"/>
    </location>
</feature>
<dbReference type="InterPro" id="IPR038750">
    <property type="entry name" value="YczE/YyaS-like"/>
</dbReference>
<dbReference type="PANTHER" id="PTHR40078:SF1">
    <property type="entry name" value="INTEGRAL MEMBRANE PROTEIN"/>
    <property type="match status" value="1"/>
</dbReference>
<dbReference type="AlphaFoldDB" id="A0A0U1KY93"/>
<evidence type="ECO:0000256" key="1">
    <source>
        <dbReference type="SAM" id="Phobius"/>
    </source>
</evidence>
<evidence type="ECO:0000313" key="2">
    <source>
        <dbReference type="EMBL" id="CQR72387.1"/>
    </source>
</evidence>
<evidence type="ECO:0000313" key="3">
    <source>
        <dbReference type="Proteomes" id="UP000049855"/>
    </source>
</evidence>
<dbReference type="Pfam" id="PF19700">
    <property type="entry name" value="DUF6198"/>
    <property type="match status" value="1"/>
</dbReference>
<proteinExistence type="predicted"/>
<protein>
    <submittedName>
        <fullName evidence="2">Membrane protein</fullName>
    </submittedName>
</protein>
<gene>
    <name evidence="2" type="ORF">SpAn4DRAFT_2847</name>
</gene>
<dbReference type="Proteomes" id="UP000049855">
    <property type="component" value="Unassembled WGS sequence"/>
</dbReference>
<keyword evidence="1" id="KW-1133">Transmembrane helix</keyword>
<organism evidence="2 3">
    <name type="scientific">Sporomusa ovata</name>
    <dbReference type="NCBI Taxonomy" id="2378"/>
    <lineage>
        <taxon>Bacteria</taxon>
        <taxon>Bacillati</taxon>
        <taxon>Bacillota</taxon>
        <taxon>Negativicutes</taxon>
        <taxon>Selenomonadales</taxon>
        <taxon>Sporomusaceae</taxon>
        <taxon>Sporomusa</taxon>
    </lineage>
</organism>
<dbReference type="RefSeq" id="WP_021167104.1">
    <property type="nucleotide sequence ID" value="NZ_CTRP01000010.1"/>
</dbReference>
<reference evidence="3" key="1">
    <citation type="submission" date="2015-03" db="EMBL/GenBank/DDBJ databases">
        <authorList>
            <person name="Nijsse Bart"/>
        </authorList>
    </citation>
    <scope>NUCLEOTIDE SEQUENCE [LARGE SCALE GENOMIC DNA]</scope>
</reference>
<keyword evidence="1" id="KW-0472">Membrane</keyword>
<dbReference type="PANTHER" id="PTHR40078">
    <property type="entry name" value="INTEGRAL MEMBRANE PROTEIN-RELATED"/>
    <property type="match status" value="1"/>
</dbReference>